<dbReference type="EMBL" id="JAJHNU010000001">
    <property type="protein sequence ID" value="MDN4120467.1"/>
    <property type="molecule type" value="Genomic_DNA"/>
</dbReference>
<dbReference type="PANTHER" id="PTHR12526">
    <property type="entry name" value="GLYCOSYLTRANSFERASE"/>
    <property type="match status" value="1"/>
</dbReference>
<protein>
    <submittedName>
        <fullName evidence="3">Glycosyltransferase family 4 protein</fullName>
    </submittedName>
</protein>
<dbReference type="Pfam" id="PF13477">
    <property type="entry name" value="Glyco_trans_4_2"/>
    <property type="match status" value="1"/>
</dbReference>
<proteinExistence type="predicted"/>
<name>A0ABT8EGZ5_9BURK</name>
<dbReference type="InterPro" id="IPR028098">
    <property type="entry name" value="Glyco_trans_4-like_N"/>
</dbReference>
<dbReference type="Pfam" id="PF00534">
    <property type="entry name" value="Glycos_transf_1"/>
    <property type="match status" value="1"/>
</dbReference>
<dbReference type="CDD" id="cd03808">
    <property type="entry name" value="GT4_CapM-like"/>
    <property type="match status" value="1"/>
</dbReference>
<dbReference type="SUPFAM" id="SSF53756">
    <property type="entry name" value="UDP-Glycosyltransferase/glycogen phosphorylase"/>
    <property type="match status" value="1"/>
</dbReference>
<evidence type="ECO:0000259" key="1">
    <source>
        <dbReference type="Pfam" id="PF00534"/>
    </source>
</evidence>
<reference evidence="3" key="1">
    <citation type="submission" date="2021-11" db="EMBL/GenBank/DDBJ databases">
        <title>Draft genome sequence of Alcaligenes endophyticus type strain CCUG 75668T.</title>
        <authorList>
            <person name="Salva-Serra F."/>
            <person name="Duran R.E."/>
            <person name="Seeger M."/>
            <person name="Moore E.R.B."/>
            <person name="Jaen-Luchoro D."/>
        </authorList>
    </citation>
    <scope>NUCLEOTIDE SEQUENCE</scope>
    <source>
        <strain evidence="3">CCUG 75668</strain>
    </source>
</reference>
<keyword evidence="4" id="KW-1185">Reference proteome</keyword>
<feature type="domain" description="Glycosyl transferase family 1" evidence="1">
    <location>
        <begin position="202"/>
        <end position="362"/>
    </location>
</feature>
<gene>
    <name evidence="3" type="ORF">LMS43_04090</name>
</gene>
<evidence type="ECO:0000259" key="2">
    <source>
        <dbReference type="Pfam" id="PF13477"/>
    </source>
</evidence>
<evidence type="ECO:0000313" key="4">
    <source>
        <dbReference type="Proteomes" id="UP001168613"/>
    </source>
</evidence>
<dbReference type="Proteomes" id="UP001168613">
    <property type="component" value="Unassembled WGS sequence"/>
</dbReference>
<dbReference type="InterPro" id="IPR001296">
    <property type="entry name" value="Glyco_trans_1"/>
</dbReference>
<accession>A0ABT8EGZ5</accession>
<dbReference type="PANTHER" id="PTHR12526:SF638">
    <property type="entry name" value="SPORE COAT PROTEIN SA"/>
    <property type="match status" value="1"/>
</dbReference>
<sequence>MTPASLQAQRALERPTRLLFLVNNPAFFLSHRLPLALAAQQQGYEVHVATMPGPSVMRITDYGIAHHALPMTRSGKNPLTELRTVWAIYRLFRELQPEVVHAVTIKPVLYGGIAARLSRVPGFLAAISGLGYIFTRQKGFDPVRQVALGLYKLALGHSNSKVIFQNTADRDVLLAAGVLQPEQAVLIRGSGVDLERCSMTPEPPEPIVVVMASRLLFDKGVREFVAAARLSREQGSDVRWKLFGSPDSGNPASVSVAELSSWQQGGVIEYGGEQEDIAQVYAQAHVVTLPSYREGLPKSLIEAAACGRAVVTTDVPGCRDAIEPGVTGVLVPVKDAQALARAVIDLAHDTERRQAMGRAGRHLAEQEFDIKHVCAIHLRLYQELGGAAVRKAPSS</sequence>
<feature type="domain" description="Glycosyltransferase subfamily 4-like N-terminal" evidence="2">
    <location>
        <begin position="17"/>
        <end position="166"/>
    </location>
</feature>
<evidence type="ECO:0000313" key="3">
    <source>
        <dbReference type="EMBL" id="MDN4120467.1"/>
    </source>
</evidence>
<dbReference type="RefSeq" id="WP_266122835.1">
    <property type="nucleotide sequence ID" value="NZ_JAJHNU010000001.1"/>
</dbReference>
<dbReference type="Gene3D" id="3.40.50.2000">
    <property type="entry name" value="Glycogen Phosphorylase B"/>
    <property type="match status" value="2"/>
</dbReference>
<comment type="caution">
    <text evidence="3">The sequence shown here is derived from an EMBL/GenBank/DDBJ whole genome shotgun (WGS) entry which is preliminary data.</text>
</comment>
<organism evidence="3 4">
    <name type="scientific">Alcaligenes endophyticus</name>
    <dbReference type="NCBI Taxonomy" id="1929088"/>
    <lineage>
        <taxon>Bacteria</taxon>
        <taxon>Pseudomonadati</taxon>
        <taxon>Pseudomonadota</taxon>
        <taxon>Betaproteobacteria</taxon>
        <taxon>Burkholderiales</taxon>
        <taxon>Alcaligenaceae</taxon>
        <taxon>Alcaligenes</taxon>
    </lineage>
</organism>